<reference evidence="1" key="1">
    <citation type="journal article" date="2015" name="Nature">
        <title>Complex archaea that bridge the gap between prokaryotes and eukaryotes.</title>
        <authorList>
            <person name="Spang A."/>
            <person name="Saw J.H."/>
            <person name="Jorgensen S.L."/>
            <person name="Zaremba-Niedzwiedzka K."/>
            <person name="Martijn J."/>
            <person name="Lind A.E."/>
            <person name="van Eijk R."/>
            <person name="Schleper C."/>
            <person name="Guy L."/>
            <person name="Ettema T.J."/>
        </authorList>
    </citation>
    <scope>NUCLEOTIDE SEQUENCE</scope>
</reference>
<protein>
    <recommendedName>
        <fullName evidence="2">HNH endonuclease</fullName>
    </recommendedName>
</protein>
<evidence type="ECO:0000313" key="1">
    <source>
        <dbReference type="EMBL" id="KKN60040.1"/>
    </source>
</evidence>
<feature type="non-terminal residue" evidence="1">
    <location>
        <position position="1"/>
    </location>
</feature>
<proteinExistence type="predicted"/>
<organism evidence="1">
    <name type="scientific">marine sediment metagenome</name>
    <dbReference type="NCBI Taxonomy" id="412755"/>
    <lineage>
        <taxon>unclassified sequences</taxon>
        <taxon>metagenomes</taxon>
        <taxon>ecological metagenomes</taxon>
    </lineage>
</organism>
<accession>A0A0F9RU89</accession>
<sequence>HVIDDLGITSMEQIKGLQIHRKDNDGHYEPGNIRFVTPKDHAAIHVKLRELKVAI</sequence>
<evidence type="ECO:0008006" key="2">
    <source>
        <dbReference type="Google" id="ProtNLM"/>
    </source>
</evidence>
<dbReference type="EMBL" id="LAZR01000707">
    <property type="protein sequence ID" value="KKN60040.1"/>
    <property type="molecule type" value="Genomic_DNA"/>
</dbReference>
<gene>
    <name evidence="1" type="ORF">LCGC14_0536270</name>
</gene>
<dbReference type="AlphaFoldDB" id="A0A0F9RU89"/>
<name>A0A0F9RU89_9ZZZZ</name>
<comment type="caution">
    <text evidence="1">The sequence shown here is derived from an EMBL/GenBank/DDBJ whole genome shotgun (WGS) entry which is preliminary data.</text>
</comment>